<evidence type="ECO:0000256" key="1">
    <source>
        <dbReference type="ARBA" id="ARBA00009528"/>
    </source>
</evidence>
<dbReference type="PANTHER" id="PTHR11963">
    <property type="entry name" value="LEUCINE AMINOPEPTIDASE-RELATED"/>
    <property type="match status" value="1"/>
</dbReference>
<dbReference type="GO" id="GO:0005737">
    <property type="term" value="C:cytoplasm"/>
    <property type="evidence" value="ECO:0007669"/>
    <property type="project" value="InterPro"/>
</dbReference>
<dbReference type="PROSITE" id="PS00631">
    <property type="entry name" value="CYTOSOL_AP"/>
    <property type="match status" value="1"/>
</dbReference>
<dbReference type="PANTHER" id="PTHR11963:SF23">
    <property type="entry name" value="CYTOSOL AMINOPEPTIDASE"/>
    <property type="match status" value="1"/>
</dbReference>
<feature type="domain" description="Cytosol aminopeptidase" evidence="6">
    <location>
        <begin position="343"/>
        <end position="350"/>
    </location>
</feature>
<comment type="caution">
    <text evidence="7">The sequence shown here is derived from an EMBL/GenBank/DDBJ whole genome shotgun (WGS) entry which is preliminary data.</text>
</comment>
<keyword evidence="2 7" id="KW-0031">Aminopeptidase</keyword>
<evidence type="ECO:0000256" key="5">
    <source>
        <dbReference type="ARBA" id="ARBA00023211"/>
    </source>
</evidence>
<gene>
    <name evidence="7" type="ORF">VCB98_02715</name>
</gene>
<evidence type="ECO:0000313" key="7">
    <source>
        <dbReference type="EMBL" id="MEA5444725.1"/>
    </source>
</evidence>
<name>A0AAP6JD77_9GAMM</name>
<evidence type="ECO:0000313" key="8">
    <source>
        <dbReference type="Proteomes" id="UP001302316"/>
    </source>
</evidence>
<evidence type="ECO:0000256" key="4">
    <source>
        <dbReference type="ARBA" id="ARBA00022801"/>
    </source>
</evidence>
<sequence>MPLKLPDLPKIQIKQDTRLPDESPEQQFDAMILIIDGAEETAGIQTRQPAWLGGIEADCFQQHPESSNPAVGSRGGCRIARLRVDKGLNAFQALSLARKTLELLLSDRPRKLAVIDLAADIHQGERMTEAIIAGLYAALYQPPRSGRTTLEALSVESLDLFGPHRAPDISRAEATAEGNQLARWLTQLPGNHLSPGQYRELAESLARQEGWDSHFYDEQELDRLGAGAFLSVTAASPNRDAGILRLSYRPAGGTSAPLALVGKGICFDTGGTNLKNASGMYGMHGDMQGSAVALGTLLALSRLKFPHAVDCWLALAENHIGSRATRPNDVVTALDGTTIEIVNTDAEGRMVLADTLALASRQQPRAILDYATLTGSCVAALGQRMSGAMSNRRDWVEALIRAGERSGERVWPLPWEADYDEDLESSVADVIQCRPPAEADHLYAARFLGRFVAEDIGWVHIDLSAGKREGGLAHVPGDVTGFGVRFGVEWLSFLDNSLIGEK</sequence>
<dbReference type="InterPro" id="IPR000819">
    <property type="entry name" value="Peptidase_M17_C"/>
</dbReference>
<evidence type="ECO:0000256" key="3">
    <source>
        <dbReference type="ARBA" id="ARBA00022670"/>
    </source>
</evidence>
<dbReference type="Proteomes" id="UP001302316">
    <property type="component" value="Unassembled WGS sequence"/>
</dbReference>
<keyword evidence="3" id="KW-0645">Protease</keyword>
<reference evidence="7 8" key="1">
    <citation type="submission" date="2023-12" db="EMBL/GenBank/DDBJ databases">
        <title>Whole-genome sequencing of halo(alkali)philic microorganisms from hypersaline lakes.</title>
        <authorList>
            <person name="Sorokin D.Y."/>
            <person name="Merkel A.Y."/>
            <person name="Messina E."/>
            <person name="Yakimov M."/>
        </authorList>
    </citation>
    <scope>NUCLEOTIDE SEQUENCE [LARGE SCALE GENOMIC DNA]</scope>
    <source>
        <strain evidence="7 8">AB-CW1</strain>
    </source>
</reference>
<dbReference type="InterPro" id="IPR011356">
    <property type="entry name" value="Leucine_aapep/pepB"/>
</dbReference>
<dbReference type="EMBL" id="JAYGII010000003">
    <property type="protein sequence ID" value="MEA5444725.1"/>
    <property type="molecule type" value="Genomic_DNA"/>
</dbReference>
<accession>A0AAP6JD77</accession>
<dbReference type="RefSeq" id="WP_346050230.1">
    <property type="nucleotide sequence ID" value="NZ_JAYGII010000003.1"/>
</dbReference>
<dbReference type="Gene3D" id="3.40.630.10">
    <property type="entry name" value="Zn peptidases"/>
    <property type="match status" value="1"/>
</dbReference>
<keyword evidence="8" id="KW-1185">Reference proteome</keyword>
<evidence type="ECO:0000256" key="2">
    <source>
        <dbReference type="ARBA" id="ARBA00022438"/>
    </source>
</evidence>
<protein>
    <submittedName>
        <fullName evidence="7">Leucyl aminopeptidase family protein</fullName>
    </submittedName>
</protein>
<keyword evidence="5" id="KW-0464">Manganese</keyword>
<keyword evidence="4" id="KW-0378">Hydrolase</keyword>
<dbReference type="Pfam" id="PF00883">
    <property type="entry name" value="Peptidase_M17"/>
    <property type="match status" value="1"/>
</dbReference>
<proteinExistence type="inferred from homology"/>
<comment type="similarity">
    <text evidence="1">Belongs to the peptidase M17 family.</text>
</comment>
<evidence type="ECO:0000259" key="6">
    <source>
        <dbReference type="PROSITE" id="PS00631"/>
    </source>
</evidence>
<organism evidence="7 8">
    <name type="scientific">Natronospira elongata</name>
    <dbReference type="NCBI Taxonomy" id="3110268"/>
    <lineage>
        <taxon>Bacteria</taxon>
        <taxon>Pseudomonadati</taxon>
        <taxon>Pseudomonadota</taxon>
        <taxon>Gammaproteobacteria</taxon>
        <taxon>Natronospirales</taxon>
        <taxon>Natronospiraceae</taxon>
        <taxon>Natronospira</taxon>
    </lineage>
</organism>
<dbReference type="PRINTS" id="PR00481">
    <property type="entry name" value="LAMNOPPTDASE"/>
</dbReference>
<dbReference type="AlphaFoldDB" id="A0AAP6JD77"/>
<dbReference type="GO" id="GO:0006508">
    <property type="term" value="P:proteolysis"/>
    <property type="evidence" value="ECO:0007669"/>
    <property type="project" value="UniProtKB-KW"/>
</dbReference>
<dbReference type="CDD" id="cd00433">
    <property type="entry name" value="Peptidase_M17"/>
    <property type="match status" value="1"/>
</dbReference>
<dbReference type="SUPFAM" id="SSF53187">
    <property type="entry name" value="Zn-dependent exopeptidases"/>
    <property type="match status" value="1"/>
</dbReference>
<dbReference type="GO" id="GO:0070006">
    <property type="term" value="F:metalloaminopeptidase activity"/>
    <property type="evidence" value="ECO:0007669"/>
    <property type="project" value="InterPro"/>
</dbReference>
<dbReference type="GO" id="GO:0030145">
    <property type="term" value="F:manganese ion binding"/>
    <property type="evidence" value="ECO:0007669"/>
    <property type="project" value="InterPro"/>
</dbReference>